<dbReference type="EMBL" id="NBNE01006587">
    <property type="protein sequence ID" value="OWZ01822.1"/>
    <property type="molecule type" value="Genomic_DNA"/>
</dbReference>
<feature type="region of interest" description="Disordered" evidence="1">
    <location>
        <begin position="334"/>
        <end position="372"/>
    </location>
</feature>
<feature type="compositionally biased region" description="Basic residues" evidence="1">
    <location>
        <begin position="501"/>
        <end position="513"/>
    </location>
</feature>
<feature type="region of interest" description="Disordered" evidence="1">
    <location>
        <begin position="91"/>
        <end position="309"/>
    </location>
</feature>
<evidence type="ECO:0000313" key="2">
    <source>
        <dbReference type="EMBL" id="OWZ01822.1"/>
    </source>
</evidence>
<feature type="compositionally biased region" description="Low complexity" evidence="1">
    <location>
        <begin position="396"/>
        <end position="407"/>
    </location>
</feature>
<feature type="compositionally biased region" description="Polar residues" evidence="1">
    <location>
        <begin position="339"/>
        <end position="351"/>
    </location>
</feature>
<gene>
    <name evidence="2" type="ORF">PHMEG_00026724</name>
</gene>
<feature type="compositionally biased region" description="Acidic residues" evidence="1">
    <location>
        <begin position="221"/>
        <end position="232"/>
    </location>
</feature>
<dbReference type="Proteomes" id="UP000198211">
    <property type="component" value="Unassembled WGS sequence"/>
</dbReference>
<sequence length="707" mass="75647">MRYVNQERDRMKLRQYSEEHDRGKVCSPSPRMKALLAENIILRRANSVLRQKSADHGLITDVLILSTAELSVSGLDWELLGLGPDHTGLLRLLPPSSSSQASVNGRSAPPTSDTPGEGSAEHSFIRPLEEAPAVSSTESSHGGHSVGGLFDDPPSDVPARKRRCLRLGRPSVDLKRKSAPAVATLKDRSGLKKPRPSEMSSTGTSPPPKNSRSLPGSALDSGDDDDSMEVDLDASSPAAPDEETQSGSAPDQSLLIRLRLRNPRRNPRFDVVEPSRKKASNPFSSPVVSYFPRKDRRPRRSTSVASEMRMRERLEKELAGDGFMLGLTAENSVAEDMDSAQSREGSHSPVSPTGAVTEDPADGSAGEGRDTSIGEVAVVEAPVKAGAPVDGTPAPESSFGEVSGSGSAHAPTSLLPAPKPSSAVPISQLLNDADVDLVDLDVSDNPAKDAEADAVGDGGGTEPSVSHPESDAAVTSIPVTPVSPVPGSEVSAGVAAVPARTRARSQRATRRRTHVVTVTVTARRGTDTSAFAPAATVVSRAANSRKLMSTAERFLESGFTAVGAQKALCQMLNVSISESAPKDYASPLDFAIMHNVHSARHPWRMLFDRMPDEPLTFELGKLVQGVQISIRASGHGSSECGLLLRGQREDRPLCHIMGTPPLAPNFKEDSDPFDPFTHVIPGFWQNLNRMRNNRADLMRQKIDRLWE</sequence>
<feature type="compositionally biased region" description="Low complexity" evidence="1">
    <location>
        <begin position="473"/>
        <end position="494"/>
    </location>
</feature>
<evidence type="ECO:0000313" key="3">
    <source>
        <dbReference type="Proteomes" id="UP000198211"/>
    </source>
</evidence>
<reference evidence="3" key="1">
    <citation type="submission" date="2017-03" db="EMBL/GenBank/DDBJ databases">
        <title>Phytopthora megakarya and P. palmivora, two closely related causual agents of cacao black pod achieved similar genome size and gene model numbers by different mechanisms.</title>
        <authorList>
            <person name="Ali S."/>
            <person name="Shao J."/>
            <person name="Larry D.J."/>
            <person name="Kronmiller B."/>
            <person name="Shen D."/>
            <person name="Strem M.D."/>
            <person name="Melnick R.L."/>
            <person name="Guiltinan M.J."/>
            <person name="Tyler B.M."/>
            <person name="Meinhardt L.W."/>
            <person name="Bailey B.A."/>
        </authorList>
    </citation>
    <scope>NUCLEOTIDE SEQUENCE [LARGE SCALE GENOMIC DNA]</scope>
    <source>
        <strain evidence="3">zdho120</strain>
    </source>
</reference>
<feature type="region of interest" description="Disordered" evidence="1">
    <location>
        <begin position="385"/>
        <end position="420"/>
    </location>
</feature>
<keyword evidence="3" id="KW-1185">Reference proteome</keyword>
<organism evidence="2 3">
    <name type="scientific">Phytophthora megakarya</name>
    <dbReference type="NCBI Taxonomy" id="4795"/>
    <lineage>
        <taxon>Eukaryota</taxon>
        <taxon>Sar</taxon>
        <taxon>Stramenopiles</taxon>
        <taxon>Oomycota</taxon>
        <taxon>Peronosporomycetes</taxon>
        <taxon>Peronosporales</taxon>
        <taxon>Peronosporaceae</taxon>
        <taxon>Phytophthora</taxon>
    </lineage>
</organism>
<accession>A0A225V930</accession>
<dbReference type="OrthoDB" id="146979at2759"/>
<comment type="caution">
    <text evidence="2">The sequence shown here is derived from an EMBL/GenBank/DDBJ whole genome shotgun (WGS) entry which is preliminary data.</text>
</comment>
<feature type="compositionally biased region" description="Basic and acidic residues" evidence="1">
    <location>
        <begin position="267"/>
        <end position="276"/>
    </location>
</feature>
<feature type="region of interest" description="Disordered" evidence="1">
    <location>
        <begin position="447"/>
        <end position="513"/>
    </location>
</feature>
<feature type="compositionally biased region" description="Polar residues" evidence="1">
    <location>
        <begin position="100"/>
        <end position="114"/>
    </location>
</feature>
<feature type="compositionally biased region" description="Basic and acidic residues" evidence="1">
    <location>
        <begin position="119"/>
        <end position="129"/>
    </location>
</feature>
<name>A0A225V930_9STRA</name>
<evidence type="ECO:0000256" key="1">
    <source>
        <dbReference type="SAM" id="MobiDB-lite"/>
    </source>
</evidence>
<proteinExistence type="predicted"/>
<protein>
    <submittedName>
        <fullName evidence="2">Uncharacterized protein</fullName>
    </submittedName>
</protein>
<dbReference type="AlphaFoldDB" id="A0A225V930"/>